<keyword evidence="6" id="KW-1185">Reference proteome</keyword>
<organism evidence="5 6">
    <name type="scientific">Liquidambar formosana</name>
    <name type="common">Formosan gum</name>
    <dbReference type="NCBI Taxonomy" id="63359"/>
    <lineage>
        <taxon>Eukaryota</taxon>
        <taxon>Viridiplantae</taxon>
        <taxon>Streptophyta</taxon>
        <taxon>Embryophyta</taxon>
        <taxon>Tracheophyta</taxon>
        <taxon>Spermatophyta</taxon>
        <taxon>Magnoliopsida</taxon>
        <taxon>eudicotyledons</taxon>
        <taxon>Gunneridae</taxon>
        <taxon>Pentapetalae</taxon>
        <taxon>Saxifragales</taxon>
        <taxon>Altingiaceae</taxon>
        <taxon>Liquidambar</taxon>
    </lineage>
</organism>
<reference evidence="5 6" key="1">
    <citation type="journal article" date="2024" name="Plant J.">
        <title>Genome sequences and population genomics reveal climatic adaptation and genomic divergence between two closely related sweetgum species.</title>
        <authorList>
            <person name="Xu W.Q."/>
            <person name="Ren C.Q."/>
            <person name="Zhang X.Y."/>
            <person name="Comes H.P."/>
            <person name="Liu X.H."/>
            <person name="Li Y.G."/>
            <person name="Kettle C.J."/>
            <person name="Jalonen R."/>
            <person name="Gaisberger H."/>
            <person name="Ma Y.Z."/>
            <person name="Qiu Y.X."/>
        </authorList>
    </citation>
    <scope>NUCLEOTIDE SEQUENCE [LARGE SCALE GENOMIC DNA]</scope>
    <source>
        <strain evidence="5">Hangzhou</strain>
    </source>
</reference>
<dbReference type="EMBL" id="JBBPBK010000009">
    <property type="protein sequence ID" value="KAK9277927.1"/>
    <property type="molecule type" value="Genomic_DNA"/>
</dbReference>
<dbReference type="SMART" id="SM00358">
    <property type="entry name" value="DSRM"/>
    <property type="match status" value="2"/>
</dbReference>
<evidence type="ECO:0000313" key="5">
    <source>
        <dbReference type="EMBL" id="KAK9277927.1"/>
    </source>
</evidence>
<dbReference type="PROSITE" id="PS50137">
    <property type="entry name" value="DS_RBD"/>
    <property type="match status" value="2"/>
</dbReference>
<comment type="caution">
    <text evidence="5">The sequence shown here is derived from an EMBL/GenBank/DDBJ whole genome shotgun (WGS) entry which is preliminary data.</text>
</comment>
<protein>
    <recommendedName>
        <fullName evidence="4">DRBM domain-containing protein</fullName>
    </recommendedName>
</protein>
<keyword evidence="2 3" id="KW-0694">RNA-binding</keyword>
<sequence>MAPPSSSPGLPMHKNRLQEYAQKSGLQLPTYSTINDGFQHAPKFRSTVLVGGTTYTSLLTFSNRKAAEQDAAKLALESVTKKTKDEGYLLLHQDPTICKLILHEFAVKTNMEIPTYTIIQSDDKCPVFVSSLVFGGKTYTGDTCKSKKEAEQLAARTAIQSLLGSGSRNLLNQIINSKFNLYVAVPKLNYPGFSQNVVPITVQPEGSSQHLKNFPVRHLSLKAFKKPRQEFFCEILVQL</sequence>
<accession>A0AAP0WSI8</accession>
<keyword evidence="1" id="KW-0677">Repeat</keyword>
<dbReference type="Pfam" id="PF00035">
    <property type="entry name" value="dsrm"/>
    <property type="match status" value="2"/>
</dbReference>
<evidence type="ECO:0000313" key="6">
    <source>
        <dbReference type="Proteomes" id="UP001415857"/>
    </source>
</evidence>
<evidence type="ECO:0000259" key="4">
    <source>
        <dbReference type="PROSITE" id="PS50137"/>
    </source>
</evidence>
<dbReference type="PANTHER" id="PTHR46031:SF37">
    <property type="entry name" value="DRBM DOMAIN-CONTAINING PROTEIN"/>
    <property type="match status" value="1"/>
</dbReference>
<evidence type="ECO:0000256" key="3">
    <source>
        <dbReference type="PROSITE-ProRule" id="PRU00266"/>
    </source>
</evidence>
<dbReference type="InterPro" id="IPR014720">
    <property type="entry name" value="dsRBD_dom"/>
</dbReference>
<proteinExistence type="predicted"/>
<feature type="domain" description="DRBM" evidence="4">
    <location>
        <begin position="12"/>
        <end position="81"/>
    </location>
</feature>
<evidence type="ECO:0000256" key="1">
    <source>
        <dbReference type="ARBA" id="ARBA00022737"/>
    </source>
</evidence>
<evidence type="ECO:0000256" key="2">
    <source>
        <dbReference type="ARBA" id="ARBA00022884"/>
    </source>
</evidence>
<dbReference type="PANTHER" id="PTHR46031">
    <property type="match status" value="1"/>
</dbReference>
<gene>
    <name evidence="5" type="ORF">L1049_027484</name>
</gene>
<feature type="domain" description="DRBM" evidence="4">
    <location>
        <begin position="102"/>
        <end position="164"/>
    </location>
</feature>
<dbReference type="SUPFAM" id="SSF54768">
    <property type="entry name" value="dsRNA-binding domain-like"/>
    <property type="match status" value="2"/>
</dbReference>
<dbReference type="Gene3D" id="3.30.160.20">
    <property type="match status" value="2"/>
</dbReference>
<dbReference type="Proteomes" id="UP001415857">
    <property type="component" value="Unassembled WGS sequence"/>
</dbReference>
<dbReference type="GO" id="GO:0003723">
    <property type="term" value="F:RNA binding"/>
    <property type="evidence" value="ECO:0007669"/>
    <property type="project" value="UniProtKB-UniRule"/>
</dbReference>
<name>A0AAP0WSI8_LIQFO</name>
<dbReference type="AlphaFoldDB" id="A0AAP0WSI8"/>